<gene>
    <name evidence="4" type="ORF">SAY87_001193</name>
</gene>
<evidence type="ECO:0000313" key="4">
    <source>
        <dbReference type="EMBL" id="KAK4743192.1"/>
    </source>
</evidence>
<accession>A0AAN7GP67</accession>
<reference evidence="4 5" key="1">
    <citation type="journal article" date="2023" name="Hortic Res">
        <title>Pangenome of water caltrop reveals structural variations and asymmetric subgenome divergence after allopolyploidization.</title>
        <authorList>
            <person name="Zhang X."/>
            <person name="Chen Y."/>
            <person name="Wang L."/>
            <person name="Yuan Y."/>
            <person name="Fang M."/>
            <person name="Shi L."/>
            <person name="Lu R."/>
            <person name="Comes H.P."/>
            <person name="Ma Y."/>
            <person name="Chen Y."/>
            <person name="Huang G."/>
            <person name="Zhou Y."/>
            <person name="Zheng Z."/>
            <person name="Qiu Y."/>
        </authorList>
    </citation>
    <scope>NUCLEOTIDE SEQUENCE [LARGE SCALE GENOMIC DNA]</scope>
    <source>
        <tissue evidence="4">Roots</tissue>
    </source>
</reference>
<proteinExistence type="inferred from homology"/>
<keyword evidence="2" id="KW-0812">Transmembrane</keyword>
<dbReference type="PANTHER" id="PTHR47965:SF46">
    <property type="entry name" value="BASIC 7S GLOBULIN-LIKE"/>
    <property type="match status" value="1"/>
</dbReference>
<comment type="caution">
    <text evidence="4">The sequence shown here is derived from an EMBL/GenBank/DDBJ whole genome shotgun (WGS) entry which is preliminary data.</text>
</comment>
<dbReference type="PROSITE" id="PS51767">
    <property type="entry name" value="PEPTIDASE_A1"/>
    <property type="match status" value="1"/>
</dbReference>
<evidence type="ECO:0000259" key="3">
    <source>
        <dbReference type="PROSITE" id="PS51767"/>
    </source>
</evidence>
<evidence type="ECO:0000256" key="2">
    <source>
        <dbReference type="SAM" id="Phobius"/>
    </source>
</evidence>
<dbReference type="Gene3D" id="2.40.70.10">
    <property type="entry name" value="Acid Proteases"/>
    <property type="match status" value="2"/>
</dbReference>
<dbReference type="InterPro" id="IPR001461">
    <property type="entry name" value="Aspartic_peptidase_A1"/>
</dbReference>
<dbReference type="GO" id="GO:0006508">
    <property type="term" value="P:proteolysis"/>
    <property type="evidence" value="ECO:0007669"/>
    <property type="project" value="InterPro"/>
</dbReference>
<dbReference type="Proteomes" id="UP001345219">
    <property type="component" value="Chromosome 1"/>
</dbReference>
<dbReference type="GO" id="GO:0004190">
    <property type="term" value="F:aspartic-type endopeptidase activity"/>
    <property type="evidence" value="ECO:0007669"/>
    <property type="project" value="InterPro"/>
</dbReference>
<dbReference type="Pfam" id="PF14543">
    <property type="entry name" value="TAXi_N"/>
    <property type="match status" value="1"/>
</dbReference>
<dbReference type="InterPro" id="IPR033121">
    <property type="entry name" value="PEPTIDASE_A1"/>
</dbReference>
<dbReference type="PANTHER" id="PTHR47965">
    <property type="entry name" value="ASPARTYL PROTEASE-RELATED"/>
    <property type="match status" value="1"/>
</dbReference>
<dbReference type="InterPro" id="IPR032799">
    <property type="entry name" value="TAXi_C"/>
</dbReference>
<evidence type="ECO:0000256" key="1">
    <source>
        <dbReference type="ARBA" id="ARBA00007447"/>
    </source>
</evidence>
<keyword evidence="2" id="KW-0472">Membrane</keyword>
<feature type="domain" description="Peptidase A1" evidence="3">
    <location>
        <begin position="135"/>
        <end position="477"/>
    </location>
</feature>
<keyword evidence="5" id="KW-1185">Reference proteome</keyword>
<protein>
    <recommendedName>
        <fullName evidence="3">Peptidase A1 domain-containing protein</fullName>
    </recommendedName>
</protein>
<dbReference type="InterPro" id="IPR032861">
    <property type="entry name" value="TAXi_N"/>
</dbReference>
<evidence type="ECO:0000313" key="5">
    <source>
        <dbReference type="Proteomes" id="UP001345219"/>
    </source>
</evidence>
<sequence>MFGLGLAIIGQWGNVSQSQSQSSQPKGTFFARSYPLFLVRLILFCALPACLRRQHPAFLPQSSIDTQYQPPLLLITSSSLSLFRLSFMAFSASMISVFSFFIVFWPLIHQFRAHNLGSPKAFLFPVTKDASTLQYLTQIRLGGSIPLTLVLDLNGRHLWTSLAPSTRPLVPFHSFHCISADGKNMRGGTVCGVVSENSVSGATAVSELSEGAVAFVSSQRSSIPAIHQLLFAHAPSSLLNRLTIGARGMLGMGRAPTALPEQLSAAASGGDRRFFLCLSESDGVIVAGGDWPYSSSPPLRGDVSKLMVYAPLSTSERETTGEYSLNLKAIEVNRERLTLNLNSSSLLLSTVVPFMTMQSAIYTAFTGAFAKAAAAMNMTRIQGRPSDHFELCFSSDSISKTPKVGSLVPEIDFVLQSEIVRWRIHGWNSMVRVNDEVTCLGVRDGGPEQRSGVVMGGHQLEDVLMEFDLGASMVGFSRSLLLSQRSCSDFSLSSSLTASL</sequence>
<dbReference type="EMBL" id="JAXIOK010000023">
    <property type="protein sequence ID" value="KAK4743192.1"/>
    <property type="molecule type" value="Genomic_DNA"/>
</dbReference>
<feature type="transmembrane region" description="Helical" evidence="2">
    <location>
        <begin position="87"/>
        <end position="108"/>
    </location>
</feature>
<comment type="similarity">
    <text evidence="1">Belongs to the peptidase A1 family.</text>
</comment>
<feature type="transmembrane region" description="Helical" evidence="2">
    <location>
        <begin position="34"/>
        <end position="51"/>
    </location>
</feature>
<dbReference type="SUPFAM" id="SSF50630">
    <property type="entry name" value="Acid proteases"/>
    <property type="match status" value="1"/>
</dbReference>
<dbReference type="InterPro" id="IPR021109">
    <property type="entry name" value="Peptidase_aspartic_dom_sf"/>
</dbReference>
<name>A0AAN7GP67_9MYRT</name>
<keyword evidence="2" id="KW-1133">Transmembrane helix</keyword>
<dbReference type="AlphaFoldDB" id="A0AAN7GP67"/>
<organism evidence="4 5">
    <name type="scientific">Trapa incisa</name>
    <dbReference type="NCBI Taxonomy" id="236973"/>
    <lineage>
        <taxon>Eukaryota</taxon>
        <taxon>Viridiplantae</taxon>
        <taxon>Streptophyta</taxon>
        <taxon>Embryophyta</taxon>
        <taxon>Tracheophyta</taxon>
        <taxon>Spermatophyta</taxon>
        <taxon>Magnoliopsida</taxon>
        <taxon>eudicotyledons</taxon>
        <taxon>Gunneridae</taxon>
        <taxon>Pentapetalae</taxon>
        <taxon>rosids</taxon>
        <taxon>malvids</taxon>
        <taxon>Myrtales</taxon>
        <taxon>Lythraceae</taxon>
        <taxon>Trapa</taxon>
    </lineage>
</organism>
<dbReference type="Pfam" id="PF14541">
    <property type="entry name" value="TAXi_C"/>
    <property type="match status" value="1"/>
</dbReference>